<keyword evidence="3" id="KW-0411">Iron-sulfur</keyword>
<proteinExistence type="predicted"/>
<dbReference type="EMBL" id="JAJHJB010000017">
    <property type="protein sequence ID" value="MCC5466335.1"/>
    <property type="molecule type" value="Genomic_DNA"/>
</dbReference>
<dbReference type="PROSITE" id="PS00198">
    <property type="entry name" value="4FE4S_FER_1"/>
    <property type="match status" value="1"/>
</dbReference>
<dbReference type="PANTHER" id="PTHR42827:SF1">
    <property type="entry name" value="IRON-SULFUR CLUSTER-BINDING PROTEIN"/>
    <property type="match status" value="1"/>
</dbReference>
<evidence type="ECO:0000256" key="3">
    <source>
        <dbReference type="ARBA" id="ARBA00023014"/>
    </source>
</evidence>
<dbReference type="Pfam" id="PF13484">
    <property type="entry name" value="Fer4_16"/>
    <property type="match status" value="1"/>
</dbReference>
<accession>A0ABS8HT49</accession>
<sequence>MQTTALEIQNDIIRTLDTFDNLLYGFAYIGDISSCKFKNTPYAITIGLPLSPTIVDEIISGPNQVYYDEYLNVNDKLDLITEQLKNEIDKKGYLAYAIPSSKRTDFVNIKGEFPHKAAAVRGGLGWIGKSSLLITRKYGPRIRISTVLTDIPFQTNGLVGTNYCGTCKKCVSACPAGAIVGNIWDESLTREKLIDVRKCDLWKINNYSQFHGHVCGICVAVCPHGNKKPR</sequence>
<comment type="caution">
    <text evidence="5">The sequence shown here is derived from an EMBL/GenBank/DDBJ whole genome shotgun (WGS) entry which is preliminary data.</text>
</comment>
<dbReference type="Proteomes" id="UP001165492">
    <property type="component" value="Unassembled WGS sequence"/>
</dbReference>
<dbReference type="Gene3D" id="3.30.70.20">
    <property type="match status" value="1"/>
</dbReference>
<dbReference type="InterPro" id="IPR017896">
    <property type="entry name" value="4Fe4S_Fe-S-bd"/>
</dbReference>
<keyword evidence="2" id="KW-0408">Iron</keyword>
<name>A0ABS8HT49_9FIRM</name>
<dbReference type="RefSeq" id="WP_229535496.1">
    <property type="nucleotide sequence ID" value="NZ_JAJHJB010000017.1"/>
</dbReference>
<evidence type="ECO:0000256" key="1">
    <source>
        <dbReference type="ARBA" id="ARBA00022723"/>
    </source>
</evidence>
<dbReference type="SUPFAM" id="SSF54862">
    <property type="entry name" value="4Fe-4S ferredoxins"/>
    <property type="match status" value="1"/>
</dbReference>
<organism evidence="5 6">
    <name type="scientific">Pelosinus baikalensis</name>
    <dbReference type="NCBI Taxonomy" id="2892015"/>
    <lineage>
        <taxon>Bacteria</taxon>
        <taxon>Bacillati</taxon>
        <taxon>Bacillota</taxon>
        <taxon>Negativicutes</taxon>
        <taxon>Selenomonadales</taxon>
        <taxon>Sporomusaceae</taxon>
        <taxon>Pelosinus</taxon>
    </lineage>
</organism>
<keyword evidence="1" id="KW-0479">Metal-binding</keyword>
<evidence type="ECO:0000256" key="2">
    <source>
        <dbReference type="ARBA" id="ARBA00023004"/>
    </source>
</evidence>
<protein>
    <submittedName>
        <fullName evidence="5">4Fe-4S dicluster domain-containing protein</fullName>
    </submittedName>
</protein>
<dbReference type="InterPro" id="IPR017900">
    <property type="entry name" value="4Fe4S_Fe_S_CS"/>
</dbReference>
<dbReference type="PANTHER" id="PTHR42827">
    <property type="entry name" value="IRON-SULFUR CLUSTER-BINDING PROTEIN-RELATED"/>
    <property type="match status" value="1"/>
</dbReference>
<evidence type="ECO:0000259" key="4">
    <source>
        <dbReference type="PROSITE" id="PS51379"/>
    </source>
</evidence>
<dbReference type="PROSITE" id="PS51379">
    <property type="entry name" value="4FE4S_FER_2"/>
    <property type="match status" value="1"/>
</dbReference>
<feature type="domain" description="4Fe-4S ferredoxin-type" evidence="4">
    <location>
        <begin position="155"/>
        <end position="186"/>
    </location>
</feature>
<evidence type="ECO:0000313" key="6">
    <source>
        <dbReference type="Proteomes" id="UP001165492"/>
    </source>
</evidence>
<keyword evidence="6" id="KW-1185">Reference proteome</keyword>
<gene>
    <name evidence="5" type="ORF">LMF89_13330</name>
</gene>
<evidence type="ECO:0000313" key="5">
    <source>
        <dbReference type="EMBL" id="MCC5466335.1"/>
    </source>
</evidence>
<reference evidence="5" key="1">
    <citation type="submission" date="2021-11" db="EMBL/GenBank/DDBJ databases">
        <title>Description of a new species Pelosinus isolated from the bottom sediments of Lake Baikal.</title>
        <authorList>
            <person name="Zakharyuk A."/>
        </authorList>
    </citation>
    <scope>NUCLEOTIDE SEQUENCE</scope>
    <source>
        <strain evidence="5">Bkl1</strain>
    </source>
</reference>